<evidence type="ECO:0000256" key="6">
    <source>
        <dbReference type="ARBA" id="ARBA00023136"/>
    </source>
</evidence>
<sequence length="417" mass="43318">MPKSRPRPAPAFLFLFVTLVIDMLGMGLLIPVLPELVAQLVHGRGETAQVYGLLISLYALMQLLFSPVLGALSDAYGRRPVLLLSALDTALATLLMGLTPALVGLLLARALAGMTSASVSAANAYVADISTAGNRAKNFGMVGAAFGLGLIAGPALGGLLGQVDLRLPFFFAAGLAFLNFLYGLLVLPESLPPTRRRPFGLAHLNPLRGLGTLRCFPGVPGLAVTLMLAGLAVQFSTSTWVLYTTARFGWSPGANGASLAVSGLLMVLMQMLLLGRVIRRLGERRMVVLSLLLGALSYVLYGLSSQGWMLYATMLIGVMLGLGGPALQAMLAARVPADAQGRVQGALTSLNSLGAIVGPLVSTALFARFTGPVAPVPLPGIAFFAGSAVLLLGLVVFMRITRPPQGFATPSATGEPS</sequence>
<feature type="transmembrane region" description="Helical" evidence="7">
    <location>
        <begin position="378"/>
        <end position="397"/>
    </location>
</feature>
<dbReference type="InterPro" id="IPR001958">
    <property type="entry name" value="Tet-R_TetA/multi-R_MdtG-like"/>
</dbReference>
<evidence type="ECO:0000256" key="1">
    <source>
        <dbReference type="ARBA" id="ARBA00004141"/>
    </source>
</evidence>
<feature type="transmembrane region" description="Helical" evidence="7">
    <location>
        <begin position="106"/>
        <end position="127"/>
    </location>
</feature>
<evidence type="ECO:0000313" key="10">
    <source>
        <dbReference type="Proteomes" id="UP001404956"/>
    </source>
</evidence>
<keyword evidence="10" id="KW-1185">Reference proteome</keyword>
<evidence type="ECO:0000256" key="3">
    <source>
        <dbReference type="ARBA" id="ARBA00022448"/>
    </source>
</evidence>
<dbReference type="InterPro" id="IPR020846">
    <property type="entry name" value="MFS_dom"/>
</dbReference>
<dbReference type="PRINTS" id="PR01035">
    <property type="entry name" value="TCRTETA"/>
</dbReference>
<dbReference type="EMBL" id="BAABRV010000002">
    <property type="protein sequence ID" value="GAA5532387.1"/>
    <property type="molecule type" value="Genomic_DNA"/>
</dbReference>
<dbReference type="Pfam" id="PF07690">
    <property type="entry name" value="MFS_1"/>
    <property type="match status" value="1"/>
</dbReference>
<dbReference type="InterPro" id="IPR011701">
    <property type="entry name" value="MFS"/>
</dbReference>
<feature type="transmembrane region" description="Helical" evidence="7">
    <location>
        <begin position="286"/>
        <end position="303"/>
    </location>
</feature>
<feature type="transmembrane region" description="Helical" evidence="7">
    <location>
        <begin position="256"/>
        <end position="274"/>
    </location>
</feature>
<keyword evidence="3" id="KW-0813">Transport</keyword>
<accession>A0ABP9XAH3</accession>
<feature type="transmembrane region" description="Helical" evidence="7">
    <location>
        <begin position="309"/>
        <end position="333"/>
    </location>
</feature>
<name>A0ABP9XAH3_9DEIO</name>
<evidence type="ECO:0000256" key="7">
    <source>
        <dbReference type="SAM" id="Phobius"/>
    </source>
</evidence>
<feature type="transmembrane region" description="Helical" evidence="7">
    <location>
        <begin position="50"/>
        <end position="69"/>
    </location>
</feature>
<dbReference type="RefSeq" id="WP_345451463.1">
    <property type="nucleotide sequence ID" value="NZ_BAABRV010000002.1"/>
</dbReference>
<dbReference type="PROSITE" id="PS00216">
    <property type="entry name" value="SUGAR_TRANSPORT_1"/>
    <property type="match status" value="1"/>
</dbReference>
<feature type="transmembrane region" description="Helical" evidence="7">
    <location>
        <begin position="167"/>
        <end position="187"/>
    </location>
</feature>
<evidence type="ECO:0000256" key="4">
    <source>
        <dbReference type="ARBA" id="ARBA00022692"/>
    </source>
</evidence>
<evidence type="ECO:0000259" key="8">
    <source>
        <dbReference type="PROSITE" id="PS50850"/>
    </source>
</evidence>
<comment type="similarity">
    <text evidence="2">Belongs to the major facilitator superfamily. TCR/Tet family.</text>
</comment>
<dbReference type="InterPro" id="IPR036259">
    <property type="entry name" value="MFS_trans_sf"/>
</dbReference>
<dbReference type="PROSITE" id="PS50850">
    <property type="entry name" value="MFS"/>
    <property type="match status" value="1"/>
</dbReference>
<dbReference type="PANTHER" id="PTHR23504:SF15">
    <property type="entry name" value="MAJOR FACILITATOR SUPERFAMILY (MFS) PROFILE DOMAIN-CONTAINING PROTEIN"/>
    <property type="match status" value="1"/>
</dbReference>
<dbReference type="Proteomes" id="UP001404956">
    <property type="component" value="Unassembled WGS sequence"/>
</dbReference>
<evidence type="ECO:0000256" key="5">
    <source>
        <dbReference type="ARBA" id="ARBA00022989"/>
    </source>
</evidence>
<comment type="caution">
    <text evidence="9">The sequence shown here is derived from an EMBL/GenBank/DDBJ whole genome shotgun (WGS) entry which is preliminary data.</text>
</comment>
<proteinExistence type="inferred from homology"/>
<feature type="domain" description="Major facilitator superfamily (MFS) profile" evidence="8">
    <location>
        <begin position="11"/>
        <end position="405"/>
    </location>
</feature>
<keyword evidence="4 7" id="KW-0812">Transmembrane</keyword>
<organism evidence="9 10">
    <name type="scientific">Deinococcus aluminii</name>
    <dbReference type="NCBI Taxonomy" id="1656885"/>
    <lineage>
        <taxon>Bacteria</taxon>
        <taxon>Thermotogati</taxon>
        <taxon>Deinococcota</taxon>
        <taxon>Deinococci</taxon>
        <taxon>Deinococcales</taxon>
        <taxon>Deinococcaceae</taxon>
        <taxon>Deinococcus</taxon>
    </lineage>
</organism>
<dbReference type="InterPro" id="IPR005829">
    <property type="entry name" value="Sugar_transporter_CS"/>
</dbReference>
<keyword evidence="5 7" id="KW-1133">Transmembrane helix</keyword>
<reference evidence="9 10" key="1">
    <citation type="submission" date="2024-02" db="EMBL/GenBank/DDBJ databases">
        <title>Deinococcus aluminii NBRC 112889.</title>
        <authorList>
            <person name="Ichikawa N."/>
            <person name="Katano-Makiyama Y."/>
            <person name="Hidaka K."/>
        </authorList>
    </citation>
    <scope>NUCLEOTIDE SEQUENCE [LARGE SCALE GENOMIC DNA]</scope>
    <source>
        <strain evidence="9 10">NBRC 112889</strain>
    </source>
</reference>
<feature type="transmembrane region" description="Helical" evidence="7">
    <location>
        <begin position="139"/>
        <end position="161"/>
    </location>
</feature>
<feature type="transmembrane region" description="Helical" evidence="7">
    <location>
        <begin position="12"/>
        <end position="30"/>
    </location>
</feature>
<gene>
    <name evidence="9" type="primary">tetA_2</name>
    <name evidence="9" type="ORF">Dalu01_00776</name>
</gene>
<feature type="transmembrane region" description="Helical" evidence="7">
    <location>
        <begin position="345"/>
        <end position="366"/>
    </location>
</feature>
<feature type="transmembrane region" description="Helical" evidence="7">
    <location>
        <begin position="81"/>
        <end position="100"/>
    </location>
</feature>
<protein>
    <submittedName>
        <fullName evidence="9">Tetracycline resistance protein, class C</fullName>
    </submittedName>
</protein>
<comment type="subcellular location">
    <subcellularLocation>
        <location evidence="1">Membrane</location>
        <topology evidence="1">Multi-pass membrane protein</topology>
    </subcellularLocation>
</comment>
<feature type="transmembrane region" description="Helical" evidence="7">
    <location>
        <begin position="215"/>
        <end position="236"/>
    </location>
</feature>
<dbReference type="PANTHER" id="PTHR23504">
    <property type="entry name" value="MAJOR FACILITATOR SUPERFAMILY DOMAIN-CONTAINING PROTEIN 10"/>
    <property type="match status" value="1"/>
</dbReference>
<keyword evidence="6 7" id="KW-0472">Membrane</keyword>
<dbReference type="CDD" id="cd17388">
    <property type="entry name" value="MFS_TetA"/>
    <property type="match status" value="1"/>
</dbReference>
<dbReference type="SUPFAM" id="SSF103473">
    <property type="entry name" value="MFS general substrate transporter"/>
    <property type="match status" value="1"/>
</dbReference>
<dbReference type="Gene3D" id="1.20.1250.20">
    <property type="entry name" value="MFS general substrate transporter like domains"/>
    <property type="match status" value="1"/>
</dbReference>
<evidence type="ECO:0000256" key="2">
    <source>
        <dbReference type="ARBA" id="ARBA00007520"/>
    </source>
</evidence>
<evidence type="ECO:0000313" key="9">
    <source>
        <dbReference type="EMBL" id="GAA5532387.1"/>
    </source>
</evidence>